<evidence type="ECO:0000313" key="4">
    <source>
        <dbReference type="Proteomes" id="UP001396898"/>
    </source>
</evidence>
<organism evidence="3 4">
    <name type="scientific">Apiospora marii</name>
    <dbReference type="NCBI Taxonomy" id="335849"/>
    <lineage>
        <taxon>Eukaryota</taxon>
        <taxon>Fungi</taxon>
        <taxon>Dikarya</taxon>
        <taxon>Ascomycota</taxon>
        <taxon>Pezizomycotina</taxon>
        <taxon>Sordariomycetes</taxon>
        <taxon>Xylariomycetidae</taxon>
        <taxon>Amphisphaeriales</taxon>
        <taxon>Apiosporaceae</taxon>
        <taxon>Apiospora</taxon>
    </lineage>
</organism>
<keyword evidence="4" id="KW-1185">Reference proteome</keyword>
<feature type="chain" id="PRO_5047521820" description="Glycoside hydrolase 131 catalytic N-terminal domain-containing protein" evidence="1">
    <location>
        <begin position="21"/>
        <end position="290"/>
    </location>
</feature>
<dbReference type="PANTHER" id="PTHR34612">
    <property type="entry name" value="GH131_N DOMAIN-CONTAINING PROTEIN"/>
    <property type="match status" value="1"/>
</dbReference>
<dbReference type="InterPro" id="IPR041524">
    <property type="entry name" value="GH131_N"/>
</dbReference>
<evidence type="ECO:0000256" key="1">
    <source>
        <dbReference type="SAM" id="SignalP"/>
    </source>
</evidence>
<proteinExistence type="predicted"/>
<evidence type="ECO:0000259" key="2">
    <source>
        <dbReference type="Pfam" id="PF18271"/>
    </source>
</evidence>
<reference evidence="3 4" key="1">
    <citation type="submission" date="2023-01" db="EMBL/GenBank/DDBJ databases">
        <title>Analysis of 21 Apiospora genomes using comparative genomics revels a genus with tremendous synthesis potential of carbohydrate active enzymes and secondary metabolites.</title>
        <authorList>
            <person name="Sorensen T."/>
        </authorList>
    </citation>
    <scope>NUCLEOTIDE SEQUENCE [LARGE SCALE GENOMIC DNA]</scope>
    <source>
        <strain evidence="3 4">CBS 20057</strain>
    </source>
</reference>
<dbReference type="EMBL" id="JAQQWI010000006">
    <property type="protein sequence ID" value="KAK8033612.1"/>
    <property type="molecule type" value="Genomic_DNA"/>
</dbReference>
<dbReference type="Proteomes" id="UP001396898">
    <property type="component" value="Unassembled WGS sequence"/>
</dbReference>
<dbReference type="PANTHER" id="PTHR34612:SF2">
    <property type="entry name" value="GLYCOSIDE HYDROLASE 131 CATALYTIC N-TERMINAL DOMAIN-CONTAINING PROTEIN"/>
    <property type="match status" value="1"/>
</dbReference>
<gene>
    <name evidence="3" type="ORF">PG991_003010</name>
</gene>
<feature type="signal peptide" evidence="1">
    <location>
        <begin position="1"/>
        <end position="20"/>
    </location>
</feature>
<accession>A0ABR1SH10</accession>
<comment type="caution">
    <text evidence="3">The sequence shown here is derived from an EMBL/GenBank/DDBJ whole genome shotgun (WGS) entry which is preliminary data.</text>
</comment>
<name>A0ABR1SH10_9PEZI</name>
<keyword evidence="1" id="KW-0732">Signal</keyword>
<sequence>MYTQTSFLVALASLASLGASQKCKLQFDGRVPTGFAAAKFDADNGIFNPSNVVGKGLKLSDVIKTPAVNGSLFDTNTKPVEVTINDKSIFAPSATNVQTGFRRAELLIASNSGTDASTQGVKTLHFSVMKDAPRPLNLTHEYQLVFLEDNSFSTNQFVLKTGTILGGDATADPDTLQLFGNVNSKPLQTLFSTKFTEGVFHNFAVTNDFNKKTTQVFYSQGTAALKEQTKALANDNSGQGQFHFGLLKKGLGGGSDITKEGIQESGIDEGIILGGIFNEDSSSGCISLSA</sequence>
<evidence type="ECO:0000313" key="3">
    <source>
        <dbReference type="EMBL" id="KAK8033612.1"/>
    </source>
</evidence>
<feature type="domain" description="Glycoside hydrolase 131 catalytic N-terminal" evidence="2">
    <location>
        <begin position="25"/>
        <end position="284"/>
    </location>
</feature>
<protein>
    <recommendedName>
        <fullName evidence="2">Glycoside hydrolase 131 catalytic N-terminal domain-containing protein</fullName>
    </recommendedName>
</protein>
<dbReference type="Pfam" id="PF18271">
    <property type="entry name" value="GH131_N"/>
    <property type="match status" value="1"/>
</dbReference>
<dbReference type="Gene3D" id="2.60.120.1160">
    <property type="match status" value="1"/>
</dbReference>